<accession>A0ABN1L8G9</accession>
<dbReference type="InterPro" id="IPR036868">
    <property type="entry name" value="TusA-like_sf"/>
</dbReference>
<dbReference type="InterPro" id="IPR001455">
    <property type="entry name" value="TusA-like"/>
</dbReference>
<organism evidence="2 3">
    <name type="scientific">Colwellia asteriadis</name>
    <dbReference type="NCBI Taxonomy" id="517723"/>
    <lineage>
        <taxon>Bacteria</taxon>
        <taxon>Pseudomonadati</taxon>
        <taxon>Pseudomonadota</taxon>
        <taxon>Gammaproteobacteria</taxon>
        <taxon>Alteromonadales</taxon>
        <taxon>Colwelliaceae</taxon>
        <taxon>Colwellia</taxon>
    </lineage>
</organism>
<evidence type="ECO:0000259" key="1">
    <source>
        <dbReference type="Pfam" id="PF01206"/>
    </source>
</evidence>
<name>A0ABN1L8G9_9GAMM</name>
<evidence type="ECO:0000313" key="2">
    <source>
        <dbReference type="EMBL" id="GAA0819606.1"/>
    </source>
</evidence>
<gene>
    <name evidence="2" type="ORF">GCM10009111_23880</name>
</gene>
<dbReference type="EMBL" id="BAAAFA010000008">
    <property type="protein sequence ID" value="GAA0819606.1"/>
    <property type="molecule type" value="Genomic_DNA"/>
</dbReference>
<reference evidence="2 3" key="1">
    <citation type="journal article" date="2019" name="Int. J. Syst. Evol. Microbiol.">
        <title>The Global Catalogue of Microorganisms (GCM) 10K type strain sequencing project: providing services to taxonomists for standard genome sequencing and annotation.</title>
        <authorList>
            <consortium name="The Broad Institute Genomics Platform"/>
            <consortium name="The Broad Institute Genome Sequencing Center for Infectious Disease"/>
            <person name="Wu L."/>
            <person name="Ma J."/>
        </authorList>
    </citation>
    <scope>NUCLEOTIDE SEQUENCE [LARGE SCALE GENOMIC DNA]</scope>
    <source>
        <strain evidence="2 3">JCM 15608</strain>
    </source>
</reference>
<dbReference type="CDD" id="cd00291">
    <property type="entry name" value="SirA_YedF_YeeD"/>
    <property type="match status" value="1"/>
</dbReference>
<dbReference type="Pfam" id="PF01206">
    <property type="entry name" value="TusA"/>
    <property type="match status" value="1"/>
</dbReference>
<keyword evidence="3" id="KW-1185">Reference proteome</keyword>
<dbReference type="RefSeq" id="WP_343817722.1">
    <property type="nucleotide sequence ID" value="NZ_BAAAFA010000008.1"/>
</dbReference>
<dbReference type="SUPFAM" id="SSF64307">
    <property type="entry name" value="SirA-like"/>
    <property type="match status" value="1"/>
</dbReference>
<dbReference type="Proteomes" id="UP001500021">
    <property type="component" value="Unassembled WGS sequence"/>
</dbReference>
<protein>
    <recommendedName>
        <fullName evidence="1">UPF0033 domain-containing protein</fullName>
    </recommendedName>
</protein>
<feature type="domain" description="UPF0033" evidence="1">
    <location>
        <begin position="6"/>
        <end position="70"/>
    </location>
</feature>
<evidence type="ECO:0000313" key="3">
    <source>
        <dbReference type="Proteomes" id="UP001500021"/>
    </source>
</evidence>
<sequence length="76" mass="8875">MIYSYDGTRERCPIPLVQTRLLLKKMREGDYCQLQLKDSGSIQDIPKLLSKLGYSYTQHKNKDDVVEITINNKLKE</sequence>
<comment type="caution">
    <text evidence="2">The sequence shown here is derived from an EMBL/GenBank/DDBJ whole genome shotgun (WGS) entry which is preliminary data.</text>
</comment>
<dbReference type="Gene3D" id="3.30.110.40">
    <property type="entry name" value="TusA-like domain"/>
    <property type="match status" value="1"/>
</dbReference>
<proteinExistence type="predicted"/>